<dbReference type="Gene3D" id="3.40.225.10">
    <property type="entry name" value="Class II aldolase/adducin N-terminal domain"/>
    <property type="match status" value="1"/>
</dbReference>
<dbReference type="Proteomes" id="UP000060778">
    <property type="component" value="Chromosome"/>
</dbReference>
<dbReference type="GO" id="GO:0019323">
    <property type="term" value="P:pentose catabolic process"/>
    <property type="evidence" value="ECO:0007669"/>
    <property type="project" value="TreeGrafter"/>
</dbReference>
<feature type="domain" description="Class II aldolase/adducin N-terminal" evidence="3">
    <location>
        <begin position="6"/>
        <end position="182"/>
    </location>
</feature>
<dbReference type="InterPro" id="IPR050197">
    <property type="entry name" value="Aldolase_class_II_sugar_metab"/>
</dbReference>
<gene>
    <name evidence="4" type="ORF">EYM_05450</name>
</gene>
<evidence type="ECO:0000313" key="4">
    <source>
        <dbReference type="EMBL" id="ALU11853.1"/>
    </source>
</evidence>
<dbReference type="RefSeq" id="WP_075050005.1">
    <property type="nucleotide sequence ID" value="NZ_CP006867.1"/>
</dbReference>
<accession>A0A0U2M9V0</accession>
<dbReference type="OrthoDB" id="18709at2157"/>
<name>A0A0U2M9V0_9CREN</name>
<keyword evidence="5" id="KW-1185">Reference proteome</keyword>
<protein>
    <submittedName>
        <fullName evidence="4">Aldolase</fullName>
    </submittedName>
</protein>
<evidence type="ECO:0000256" key="1">
    <source>
        <dbReference type="ARBA" id="ARBA00022723"/>
    </source>
</evidence>
<dbReference type="PANTHER" id="PTHR22789:SF0">
    <property type="entry name" value="3-OXO-TETRONATE 4-PHOSPHATE DECARBOXYLASE-RELATED"/>
    <property type="match status" value="1"/>
</dbReference>
<dbReference type="STRING" id="940295.EYM_05450"/>
<dbReference type="AlphaFoldDB" id="A0A0U2M9V0"/>
<dbReference type="GO" id="GO:0046872">
    <property type="term" value="F:metal ion binding"/>
    <property type="evidence" value="ECO:0007669"/>
    <property type="project" value="UniProtKB-KW"/>
</dbReference>
<organism evidence="4 5">
    <name type="scientific">Ignicoccus islandicus DSM 13165</name>
    <dbReference type="NCBI Taxonomy" id="940295"/>
    <lineage>
        <taxon>Archaea</taxon>
        <taxon>Thermoproteota</taxon>
        <taxon>Thermoprotei</taxon>
        <taxon>Desulfurococcales</taxon>
        <taxon>Desulfurococcaceae</taxon>
        <taxon>Ignicoccus</taxon>
    </lineage>
</organism>
<reference evidence="4 5" key="1">
    <citation type="submission" date="2013-11" db="EMBL/GenBank/DDBJ databases">
        <title>Comparative genomics of Ignicoccus.</title>
        <authorList>
            <person name="Podar M."/>
        </authorList>
    </citation>
    <scope>NUCLEOTIDE SEQUENCE [LARGE SCALE GENOMIC DNA]</scope>
    <source>
        <strain evidence="4 5">DSM 13165</strain>
    </source>
</reference>
<dbReference type="EMBL" id="CP006867">
    <property type="protein sequence ID" value="ALU11853.1"/>
    <property type="molecule type" value="Genomic_DNA"/>
</dbReference>
<dbReference type="InterPro" id="IPR001303">
    <property type="entry name" value="Aldolase_II/adducin_N"/>
</dbReference>
<evidence type="ECO:0000259" key="3">
    <source>
        <dbReference type="SMART" id="SM01007"/>
    </source>
</evidence>
<dbReference type="UniPathway" id="UPA00071"/>
<dbReference type="Pfam" id="PF00596">
    <property type="entry name" value="Aldolase_II"/>
    <property type="match status" value="1"/>
</dbReference>
<sequence length="197" mass="21940">MNCEGEELIEVMKLLYQRGLITVLSGNASLKCGEFFLITPSGVPKHKIKDLTRVNLKTLEWEGPKPSIEYRMHAQIYLNTDFQSVVHAHNPLTVALADVYAEDQFNELVSKYVETRYAISKVGVVERIDAGSLELAEAVGRKFSEGSDVVVMKGHGVIAGGRNPFDALNKVEAMEYLALVETARCGTSVRRQEVVYY</sequence>
<evidence type="ECO:0000313" key="5">
    <source>
        <dbReference type="Proteomes" id="UP000060778"/>
    </source>
</evidence>
<dbReference type="GO" id="GO:0005829">
    <property type="term" value="C:cytosol"/>
    <property type="evidence" value="ECO:0007669"/>
    <property type="project" value="TreeGrafter"/>
</dbReference>
<keyword evidence="1" id="KW-0479">Metal-binding</keyword>
<dbReference type="KEGG" id="iis:EYM_05450"/>
<keyword evidence="2" id="KW-0456">Lyase</keyword>
<dbReference type="PANTHER" id="PTHR22789">
    <property type="entry name" value="FUCULOSE PHOSPHATE ALDOLASE"/>
    <property type="match status" value="1"/>
</dbReference>
<evidence type="ECO:0000256" key="2">
    <source>
        <dbReference type="ARBA" id="ARBA00023239"/>
    </source>
</evidence>
<dbReference type="InterPro" id="IPR036409">
    <property type="entry name" value="Aldolase_II/adducin_N_sf"/>
</dbReference>
<dbReference type="SMART" id="SM01007">
    <property type="entry name" value="Aldolase_II"/>
    <property type="match status" value="1"/>
</dbReference>
<dbReference type="GO" id="GO:0016832">
    <property type="term" value="F:aldehyde-lyase activity"/>
    <property type="evidence" value="ECO:0007669"/>
    <property type="project" value="TreeGrafter"/>
</dbReference>
<proteinExistence type="predicted"/>
<dbReference type="SUPFAM" id="SSF53639">
    <property type="entry name" value="AraD/HMP-PK domain-like"/>
    <property type="match status" value="1"/>
</dbReference>
<dbReference type="GeneID" id="30680473"/>